<dbReference type="EMBL" id="JYDH01000009">
    <property type="protein sequence ID" value="KRY41096.1"/>
    <property type="molecule type" value="Genomic_DNA"/>
</dbReference>
<protein>
    <submittedName>
        <fullName evidence="1">Uncharacterized protein</fullName>
    </submittedName>
</protein>
<organism evidence="1 2">
    <name type="scientific">Trichinella spiralis</name>
    <name type="common">Trichina worm</name>
    <dbReference type="NCBI Taxonomy" id="6334"/>
    <lineage>
        <taxon>Eukaryota</taxon>
        <taxon>Metazoa</taxon>
        <taxon>Ecdysozoa</taxon>
        <taxon>Nematoda</taxon>
        <taxon>Enoplea</taxon>
        <taxon>Dorylaimia</taxon>
        <taxon>Trichinellida</taxon>
        <taxon>Trichinellidae</taxon>
        <taxon>Trichinella</taxon>
    </lineage>
</organism>
<accession>A0A0V1BVZ8</accession>
<proteinExistence type="predicted"/>
<evidence type="ECO:0000313" key="2">
    <source>
        <dbReference type="Proteomes" id="UP000054776"/>
    </source>
</evidence>
<dbReference type="AlphaFoldDB" id="A0A0V1BVZ8"/>
<gene>
    <name evidence="1" type="ORF">T01_6686</name>
</gene>
<name>A0A0V1BVZ8_TRISP</name>
<evidence type="ECO:0000313" key="1">
    <source>
        <dbReference type="EMBL" id="KRY41096.1"/>
    </source>
</evidence>
<keyword evidence="2" id="KW-1185">Reference proteome</keyword>
<feature type="non-terminal residue" evidence="1">
    <location>
        <position position="149"/>
    </location>
</feature>
<sequence length="149" mass="17648">MFIAKLATPSAARLLLHSYVQRNFDYCSVHVSTVISHVSQQFRFLVFFIVTQWVVSVQWNYFYKLEYLSLMVVQVSLNGLNGLHHQHRADIRSYSCVGLRWLNGVSQYWSRNLWLRLSQEYDIHHTCLVVRVAISAFGFPEWIEKMYKN</sequence>
<dbReference type="InParanoid" id="A0A0V1BVZ8"/>
<dbReference type="OrthoDB" id="5936792at2759"/>
<comment type="caution">
    <text evidence="1">The sequence shown here is derived from an EMBL/GenBank/DDBJ whole genome shotgun (WGS) entry which is preliminary data.</text>
</comment>
<reference evidence="1 2" key="1">
    <citation type="submission" date="2015-01" db="EMBL/GenBank/DDBJ databases">
        <title>Evolution of Trichinella species and genotypes.</title>
        <authorList>
            <person name="Korhonen P.K."/>
            <person name="Edoardo P."/>
            <person name="Giuseppe L.R."/>
            <person name="Gasser R.B."/>
        </authorList>
    </citation>
    <scope>NUCLEOTIDE SEQUENCE [LARGE SCALE GENOMIC DNA]</scope>
    <source>
        <strain evidence="1">ISS3</strain>
    </source>
</reference>
<dbReference type="Proteomes" id="UP000054776">
    <property type="component" value="Unassembled WGS sequence"/>
</dbReference>